<evidence type="ECO:0000313" key="3">
    <source>
        <dbReference type="Proteomes" id="UP000828251"/>
    </source>
</evidence>
<keyword evidence="1" id="KW-1133">Transmembrane helix</keyword>
<accession>A0A9D4ACI3</accession>
<dbReference type="Proteomes" id="UP000828251">
    <property type="component" value="Unassembled WGS sequence"/>
</dbReference>
<proteinExistence type="predicted"/>
<keyword evidence="3" id="KW-1185">Reference proteome</keyword>
<keyword evidence="1" id="KW-0812">Transmembrane</keyword>
<reference evidence="2 3" key="1">
    <citation type="journal article" date="2021" name="Plant Biotechnol. J.">
        <title>Multi-omics assisted identification of the key and species-specific regulatory components of drought-tolerant mechanisms in Gossypium stocksii.</title>
        <authorList>
            <person name="Yu D."/>
            <person name="Ke L."/>
            <person name="Zhang D."/>
            <person name="Wu Y."/>
            <person name="Sun Y."/>
            <person name="Mei J."/>
            <person name="Sun J."/>
            <person name="Sun Y."/>
        </authorList>
    </citation>
    <scope>NUCLEOTIDE SEQUENCE [LARGE SCALE GENOMIC DNA]</scope>
    <source>
        <strain evidence="3">cv. E1</strain>
        <tissue evidence="2">Leaf</tissue>
    </source>
</reference>
<dbReference type="EMBL" id="JAIQCV010000004">
    <property type="protein sequence ID" value="KAH1106903.1"/>
    <property type="molecule type" value="Genomic_DNA"/>
</dbReference>
<keyword evidence="1" id="KW-0472">Membrane</keyword>
<feature type="transmembrane region" description="Helical" evidence="1">
    <location>
        <begin position="69"/>
        <end position="90"/>
    </location>
</feature>
<dbReference type="AlphaFoldDB" id="A0A9D4ACI3"/>
<organism evidence="2 3">
    <name type="scientific">Gossypium stocksii</name>
    <dbReference type="NCBI Taxonomy" id="47602"/>
    <lineage>
        <taxon>Eukaryota</taxon>
        <taxon>Viridiplantae</taxon>
        <taxon>Streptophyta</taxon>
        <taxon>Embryophyta</taxon>
        <taxon>Tracheophyta</taxon>
        <taxon>Spermatophyta</taxon>
        <taxon>Magnoliopsida</taxon>
        <taxon>eudicotyledons</taxon>
        <taxon>Gunneridae</taxon>
        <taxon>Pentapetalae</taxon>
        <taxon>rosids</taxon>
        <taxon>malvids</taxon>
        <taxon>Malvales</taxon>
        <taxon>Malvaceae</taxon>
        <taxon>Malvoideae</taxon>
        <taxon>Gossypium</taxon>
    </lineage>
</organism>
<gene>
    <name evidence="2" type="ORF">J1N35_010671</name>
</gene>
<evidence type="ECO:0000256" key="1">
    <source>
        <dbReference type="SAM" id="Phobius"/>
    </source>
</evidence>
<protein>
    <submittedName>
        <fullName evidence="2">Uncharacterized protein</fullName>
    </submittedName>
</protein>
<comment type="caution">
    <text evidence="2">The sequence shown here is derived from an EMBL/GenBank/DDBJ whole genome shotgun (WGS) entry which is preliminary data.</text>
</comment>
<name>A0A9D4ACI3_9ROSI</name>
<evidence type="ECO:0000313" key="2">
    <source>
        <dbReference type="EMBL" id="KAH1106903.1"/>
    </source>
</evidence>
<sequence length="122" mass="14029">MPRTFSIYISKSITDHHVVGQSLQQAKHFTMRVRATSLSPALWYTHALLTHNLPGRRKRNGVVSTTDAYFLWSMATGHIFDLAYFIALTFRHQTNYHRTGPICLGPYMTLIARHIDLLDTLE</sequence>